<sequence length="272" mass="31607">MDPAIEAEFKKMKEKFTLMELAQSQLKQKQPTVYIKSERKLTSLIAKKEGCDMKTMDKVVTDKFIDGIMDSQIKREVRRFAFENPKLPFIEFRQRMLQWVDDTPSVKVNKVSTETPISEDLLELVKCQQNMLEHQQKQIDMLMSMTKQKPNYSPRYRSQNYREEPDVEIPVTNSDDSDEEDSYFKVMHCDQNEDIEEETVNTASDTEQPTVLPRRSTRATAGKHSNPNRLPKSTVSVQRTVIQNKNFQELSDAVVNLGTALATKLNEAWKQY</sequence>
<organism evidence="2 3">
    <name type="scientific">Magallana gigas</name>
    <name type="common">Pacific oyster</name>
    <name type="synonym">Crassostrea gigas</name>
    <dbReference type="NCBI Taxonomy" id="29159"/>
    <lineage>
        <taxon>Eukaryota</taxon>
        <taxon>Metazoa</taxon>
        <taxon>Spiralia</taxon>
        <taxon>Lophotrochozoa</taxon>
        <taxon>Mollusca</taxon>
        <taxon>Bivalvia</taxon>
        <taxon>Autobranchia</taxon>
        <taxon>Pteriomorphia</taxon>
        <taxon>Ostreida</taxon>
        <taxon>Ostreoidea</taxon>
        <taxon>Ostreidae</taxon>
        <taxon>Magallana</taxon>
    </lineage>
</organism>
<proteinExistence type="predicted"/>
<evidence type="ECO:0000313" key="2">
    <source>
        <dbReference type="EnsemblMetazoa" id="G7213.1:cds"/>
    </source>
</evidence>
<dbReference type="EnsemblMetazoa" id="G7213.1">
    <property type="protein sequence ID" value="G7213.1:cds"/>
    <property type="gene ID" value="G7213"/>
</dbReference>
<accession>A0A8W8NPU4</accession>
<dbReference type="Proteomes" id="UP000005408">
    <property type="component" value="Unassembled WGS sequence"/>
</dbReference>
<feature type="region of interest" description="Disordered" evidence="1">
    <location>
        <begin position="195"/>
        <end position="233"/>
    </location>
</feature>
<feature type="compositionally biased region" description="Polar residues" evidence="1">
    <location>
        <begin position="200"/>
        <end position="209"/>
    </location>
</feature>
<protein>
    <submittedName>
        <fullName evidence="2">Uncharacterized protein</fullName>
    </submittedName>
</protein>
<evidence type="ECO:0000313" key="3">
    <source>
        <dbReference type="Proteomes" id="UP000005408"/>
    </source>
</evidence>
<evidence type="ECO:0000256" key="1">
    <source>
        <dbReference type="SAM" id="MobiDB-lite"/>
    </source>
</evidence>
<name>A0A8W8NPU4_MAGGI</name>
<feature type="compositionally biased region" description="Polar residues" evidence="1">
    <location>
        <begin position="223"/>
        <end position="233"/>
    </location>
</feature>
<dbReference type="AlphaFoldDB" id="A0A8W8NPU4"/>
<reference evidence="2" key="1">
    <citation type="submission" date="2022-08" db="UniProtKB">
        <authorList>
            <consortium name="EnsemblMetazoa"/>
        </authorList>
    </citation>
    <scope>IDENTIFICATION</scope>
    <source>
        <strain evidence="2">05x7-T-G4-1.051#20</strain>
    </source>
</reference>
<keyword evidence="3" id="KW-1185">Reference proteome</keyword>